<name>A0A1T0A892_GLAPU</name>
<sequence>MRNQNKIPTHYALEQGKVGNIHRYADYAKSILTLISHDYSDGMDGESDDFFTNHKTIRTALDAVNHFIEEIEENSKDGVYISLRKGGENE</sequence>
<dbReference type="Proteomes" id="UP000662736">
    <property type="component" value="Chromosome"/>
</dbReference>
<dbReference type="EMBL" id="CP071491">
    <property type="protein sequence ID" value="QSX16899.1"/>
    <property type="molecule type" value="Genomic_DNA"/>
</dbReference>
<proteinExistence type="predicted"/>
<dbReference type="AlphaFoldDB" id="A0A1T0A892"/>
<organism evidence="1 2">
    <name type="scientific">Glaesserella parasuis</name>
    <name type="common">Haemophilus parasuis</name>
    <dbReference type="NCBI Taxonomy" id="738"/>
    <lineage>
        <taxon>Bacteria</taxon>
        <taxon>Pseudomonadati</taxon>
        <taxon>Pseudomonadota</taxon>
        <taxon>Gammaproteobacteria</taxon>
        <taxon>Pasteurellales</taxon>
        <taxon>Pasteurellaceae</taxon>
        <taxon>Glaesserella</taxon>
    </lineage>
</organism>
<accession>A0A1T0A892</accession>
<gene>
    <name evidence="1" type="ORF">J1G54_11420</name>
</gene>
<evidence type="ECO:0000313" key="1">
    <source>
        <dbReference type="EMBL" id="QSX16899.1"/>
    </source>
</evidence>
<dbReference type="RefSeq" id="WP_078208515.1">
    <property type="nucleotide sequence ID" value="NZ_CBCRUP010000020.1"/>
</dbReference>
<protein>
    <submittedName>
        <fullName evidence="1">Uncharacterized protein</fullName>
    </submittedName>
</protein>
<reference evidence="1" key="1">
    <citation type="submission" date="2021-03" db="EMBL/GenBank/DDBJ databases">
        <title>Characterization of a novel Integrative Conjugative Element in Glaesserella parasuis.</title>
        <authorList>
            <person name="Hu G."/>
            <person name="Sun H."/>
        </authorList>
    </citation>
    <scope>NUCLEOTIDE SEQUENCE</scope>
    <source>
        <strain evidence="1">GHP1807</strain>
    </source>
</reference>
<evidence type="ECO:0000313" key="2">
    <source>
        <dbReference type="Proteomes" id="UP000662736"/>
    </source>
</evidence>